<dbReference type="Pfam" id="PF02613">
    <property type="entry name" value="Nitrate_red_del"/>
    <property type="match status" value="1"/>
</dbReference>
<dbReference type="RefSeq" id="WP_114545276.1">
    <property type="nucleotide sequence ID" value="NZ_PPTT01000004.1"/>
</dbReference>
<gene>
    <name evidence="2" type="ORF">C1876_03175</name>
    <name evidence="3" type="ORF">DMP09_09435</name>
</gene>
<dbReference type="AlphaFoldDB" id="A0A3N0IXP7"/>
<dbReference type="Proteomes" id="UP000253817">
    <property type="component" value="Unassembled WGS sequence"/>
</dbReference>
<reference evidence="3" key="3">
    <citation type="journal article" date="2019" name="Microbiol. Resour. Announc.">
        <title>Draft Genome Sequences of Type Strains of Gordonibacter faecihominis, Paraeggerthella hongkongensis, Parvibacter caecicola,Slackia equolifaciens, Slackia faecicanis, and Slackia isoflavoniconvertens.</title>
        <authorList>
            <person name="Danylec N."/>
            <person name="Stoll D.A."/>
            <person name="Dotsch A."/>
            <person name="Huch M."/>
        </authorList>
    </citation>
    <scope>NUCLEOTIDE SEQUENCE</scope>
    <source>
        <strain evidence="3">DSM 16107</strain>
    </source>
</reference>
<keyword evidence="4" id="KW-1185">Reference proteome</keyword>
<dbReference type="EMBL" id="PPTT01000004">
    <property type="protein sequence ID" value="RDB70726.1"/>
    <property type="molecule type" value="Genomic_DNA"/>
</dbReference>
<dbReference type="PANTHER" id="PTHR34227">
    <property type="entry name" value="CHAPERONE PROTEIN YCDY"/>
    <property type="match status" value="1"/>
</dbReference>
<evidence type="ECO:0008006" key="6">
    <source>
        <dbReference type="Google" id="ProtNLM"/>
    </source>
</evidence>
<name>A0A3N0IXP7_9ACTN</name>
<protein>
    <recommendedName>
        <fullName evidence="6">Dehydrogenase</fullName>
    </recommendedName>
</protein>
<comment type="caution">
    <text evidence="3">The sequence shown here is derived from an EMBL/GenBank/DDBJ whole genome shotgun (WGS) entry which is preliminary data.</text>
</comment>
<dbReference type="InterPro" id="IPR020945">
    <property type="entry name" value="DMSO/NO3_reduct_chaperone"/>
</dbReference>
<evidence type="ECO:0000313" key="4">
    <source>
        <dbReference type="Proteomes" id="UP000253817"/>
    </source>
</evidence>
<dbReference type="OrthoDB" id="3173687at2"/>
<evidence type="ECO:0000313" key="5">
    <source>
        <dbReference type="Proteomes" id="UP000270112"/>
    </source>
</evidence>
<accession>A0A3N0IXP7</accession>
<dbReference type="Proteomes" id="UP000270112">
    <property type="component" value="Unassembled WGS sequence"/>
</dbReference>
<dbReference type="PANTHER" id="PTHR34227:SF1">
    <property type="entry name" value="DIMETHYL SULFOXIDE REDUCTASE CHAPERONE-RELATED"/>
    <property type="match status" value="1"/>
</dbReference>
<sequence length="218" mass="24265">MTVEMASEELETALSARRYMYAALQSLFGNEPSSERLQAISLPLLREASAVLGIGGADELSEAIEIASTDLEKLKGEYTRLFIGPNELPAPLWESVYVTKERILFHRRTLEVRNFYRSEGLIPQMYPSVADDHIALELDFLRSLADRIVDACMLGNRVEYGKALDASRRFLEFHLGTWVDAFSEGLARIGQGDLYPAAGRLLAAFVHADEKVLKGLLG</sequence>
<dbReference type="InterPro" id="IPR036411">
    <property type="entry name" value="TorD-like_sf"/>
</dbReference>
<organism evidence="3 5">
    <name type="scientific">Eggerthella sinensis</name>
    <dbReference type="NCBI Taxonomy" id="242230"/>
    <lineage>
        <taxon>Bacteria</taxon>
        <taxon>Bacillati</taxon>
        <taxon>Actinomycetota</taxon>
        <taxon>Coriobacteriia</taxon>
        <taxon>Eggerthellales</taxon>
        <taxon>Eggerthellaceae</taxon>
        <taxon>Eggerthella</taxon>
    </lineage>
</organism>
<reference evidence="5" key="2">
    <citation type="submission" date="2018-05" db="EMBL/GenBank/DDBJ databases">
        <title>Genome Sequencing of selected type strains of the family Eggerthellaceae.</title>
        <authorList>
            <person name="Danylec N."/>
            <person name="Stoll D.A."/>
            <person name="Doetsch A."/>
            <person name="Huch M."/>
        </authorList>
    </citation>
    <scope>NUCLEOTIDE SEQUENCE [LARGE SCALE GENOMIC DNA]</scope>
    <source>
        <strain evidence="5">DSM 16107</strain>
    </source>
</reference>
<evidence type="ECO:0000313" key="2">
    <source>
        <dbReference type="EMBL" id="RDB70726.1"/>
    </source>
</evidence>
<dbReference type="Gene3D" id="1.10.3480.10">
    <property type="entry name" value="TorD-like"/>
    <property type="match status" value="1"/>
</dbReference>
<dbReference type="InterPro" id="IPR050289">
    <property type="entry name" value="TorD/DmsD_chaperones"/>
</dbReference>
<keyword evidence="1" id="KW-0143">Chaperone</keyword>
<proteinExistence type="predicted"/>
<dbReference type="SUPFAM" id="SSF89155">
    <property type="entry name" value="TorD-like"/>
    <property type="match status" value="1"/>
</dbReference>
<evidence type="ECO:0000256" key="1">
    <source>
        <dbReference type="ARBA" id="ARBA00023186"/>
    </source>
</evidence>
<dbReference type="EMBL" id="QICC01000035">
    <property type="protein sequence ID" value="RNM41486.1"/>
    <property type="molecule type" value="Genomic_DNA"/>
</dbReference>
<evidence type="ECO:0000313" key="3">
    <source>
        <dbReference type="EMBL" id="RNM41486.1"/>
    </source>
</evidence>
<reference evidence="2 4" key="1">
    <citation type="journal article" date="2018" name="Elife">
        <title>Discovery and characterization of a prevalent human gut bacterial enzyme sufficient for the inactivation of a family of plant toxins.</title>
        <authorList>
            <person name="Koppel N."/>
            <person name="Bisanz J.E."/>
            <person name="Pandelia M.E."/>
            <person name="Turnbaugh P.J."/>
            <person name="Balskus E.P."/>
        </authorList>
    </citation>
    <scope>NUCLEOTIDE SEQUENCE [LARGE SCALE GENOMIC DNA]</scope>
    <source>
        <strain evidence="2 4">DSM 16107</strain>
    </source>
</reference>